<feature type="domain" description="Ras-associating" evidence="5">
    <location>
        <begin position="1402"/>
        <end position="1492"/>
    </location>
</feature>
<dbReference type="InterPro" id="IPR008937">
    <property type="entry name" value="Ras-like_GEF"/>
</dbReference>
<dbReference type="SMART" id="SM00229">
    <property type="entry name" value="RasGEFN"/>
    <property type="match status" value="1"/>
</dbReference>
<organism evidence="7 8">
    <name type="scientific">Hyalella azteca</name>
    <name type="common">Amphipod</name>
    <dbReference type="NCBI Taxonomy" id="294128"/>
    <lineage>
        <taxon>Eukaryota</taxon>
        <taxon>Metazoa</taxon>
        <taxon>Ecdysozoa</taxon>
        <taxon>Arthropoda</taxon>
        <taxon>Crustacea</taxon>
        <taxon>Multicrustacea</taxon>
        <taxon>Malacostraca</taxon>
        <taxon>Eumalacostraca</taxon>
        <taxon>Peracarida</taxon>
        <taxon>Amphipoda</taxon>
        <taxon>Senticaudata</taxon>
        <taxon>Talitrida</taxon>
        <taxon>Talitroidea</taxon>
        <taxon>Hyalellidae</taxon>
        <taxon>Hyalella</taxon>
    </lineage>
</organism>
<dbReference type="PROSITE" id="PS00720">
    <property type="entry name" value="RASGEF"/>
    <property type="match status" value="1"/>
</dbReference>
<dbReference type="SMART" id="SM00314">
    <property type="entry name" value="RA"/>
    <property type="match status" value="1"/>
</dbReference>
<feature type="compositionally biased region" description="Basic and acidic residues" evidence="3">
    <location>
        <begin position="296"/>
        <end position="306"/>
    </location>
</feature>
<feature type="compositionally biased region" description="Low complexity" evidence="3">
    <location>
        <begin position="1252"/>
        <end position="1262"/>
    </location>
</feature>
<feature type="region of interest" description="Disordered" evidence="3">
    <location>
        <begin position="390"/>
        <end position="426"/>
    </location>
</feature>
<feature type="compositionally biased region" description="Low complexity" evidence="3">
    <location>
        <begin position="1328"/>
        <end position="1346"/>
    </location>
</feature>
<feature type="region of interest" description="Disordered" evidence="3">
    <location>
        <begin position="1324"/>
        <end position="1346"/>
    </location>
</feature>
<dbReference type="PROSITE" id="PS50200">
    <property type="entry name" value="RA"/>
    <property type="match status" value="1"/>
</dbReference>
<dbReference type="InterPro" id="IPR029071">
    <property type="entry name" value="Ubiquitin-like_domsf"/>
</dbReference>
<feature type="domain" description="Ras-GEF" evidence="4">
    <location>
        <begin position="912"/>
        <end position="1184"/>
    </location>
</feature>
<dbReference type="InterPro" id="IPR036964">
    <property type="entry name" value="RASGEF_cat_dom_sf"/>
</dbReference>
<dbReference type="PROSITE" id="PS50212">
    <property type="entry name" value="RASGEF_NTER"/>
    <property type="match status" value="1"/>
</dbReference>
<feature type="region of interest" description="Disordered" evidence="3">
    <location>
        <begin position="474"/>
        <end position="498"/>
    </location>
</feature>
<dbReference type="CDD" id="cd06224">
    <property type="entry name" value="REM"/>
    <property type="match status" value="1"/>
</dbReference>
<reference evidence="8" key="1">
    <citation type="submission" date="2025-08" db="UniProtKB">
        <authorList>
            <consortium name="RefSeq"/>
        </authorList>
    </citation>
    <scope>IDENTIFICATION</scope>
    <source>
        <tissue evidence="8">Whole organism</tissue>
    </source>
</reference>
<proteinExistence type="predicted"/>
<feature type="region of interest" description="Disordered" evidence="3">
    <location>
        <begin position="296"/>
        <end position="321"/>
    </location>
</feature>
<evidence type="ECO:0000256" key="2">
    <source>
        <dbReference type="PROSITE-ProRule" id="PRU00168"/>
    </source>
</evidence>
<dbReference type="RefSeq" id="XP_018007054.2">
    <property type="nucleotide sequence ID" value="XM_018151565.2"/>
</dbReference>
<dbReference type="PANTHER" id="PTHR23113">
    <property type="entry name" value="GUANINE NUCLEOTIDE EXCHANGE FACTOR"/>
    <property type="match status" value="1"/>
</dbReference>
<dbReference type="Gene3D" id="1.10.840.10">
    <property type="entry name" value="Ras guanine-nucleotide exchange factors catalytic domain"/>
    <property type="match status" value="1"/>
</dbReference>
<keyword evidence="1 2" id="KW-0344">Guanine-nucleotide releasing factor</keyword>
<dbReference type="GeneID" id="108664873"/>
<dbReference type="GO" id="GO:0005886">
    <property type="term" value="C:plasma membrane"/>
    <property type="evidence" value="ECO:0007669"/>
    <property type="project" value="TreeGrafter"/>
</dbReference>
<sequence length="1515" mass="169814">MKTLVDNFICFLQHGKANTFQPTHVSANHEAQEHVEKSDENKIYRGADAMFENYLPAALRENVRDNVTNLKKSTDLNKSVDFTVFLRNKSSQLLRKISWRHSLQFSFPDKPETVAQEYEHALFNDGKVADAKSQMNGTTRVNQEIFPGQETTKNCIASSEFNVVSGRDALALTERRLGTSLACSCLPNMRRVFDISDCRDTSSSRVRGTHAWSSFGHGGSFYGEIISDKASSPNLMDAAVLATSAADAELVDAPQNELRLPNTLHRCGTSLCLSELGTYPPLASCNFEQEDADRISRASDSVRRSDPMPITSVRNNGSYPHEPIVLDSTGSMDEDYNDPIPGANELHTSSPVQHFSPIETWQSPTIQEYDVCGFEIKYEFDAVVGCFQNPTQENDKRSENKPIAEVRREWSVDKTSAQEHYSTDENNTLHHSLTAVETPTVWVTRVTDSRECFHERENDNNSIKFSPKCYIGSQSDLRDDKDQTETEQISISPDDDKLAPHWVAKRSQSLKLSLSGSKSESRLKTLFSPRYSFSLDRKSRQKNYCHSRSFSGTLSRLGSFGPSNLSLSSFFTDAEADDSKSDDSIQMDTVESGLFDVLEEEVSLSKSLPDDSCYLFARDYIPTNTSFYENLRSSFRSRARGRRCRSQRKRRNIFNKKSCFKPYPDSSPFFTGGRIGFHNHKSEAPSWRLWGEERVDGAIYTVYLKKVRYHHPSRSITQETEDDDISHLEWETVRVWFLKAGTLEKLIESLASTETGELESTFVNVFLATFRTFSTVPQVLDLILERYLALMDPLNEEVNVPEHLREEHKKALRLTLQVWLDMYPEDFNSPPDYACLRKLKLFTEQHLRDSDLHVKAQYKLEKMIREQQESESSLSGVVSCDDVILHCGRANGGLIHLSSPVPPPYSSFTDIPVTVFANQLTRMDMILFRNVIAHQCLGSIWGRRDKHSKGTGRGGEAATVTATVDQFNAVSFRVQSTVLLNTELRATDRAKLLVKWIDIAQELRILKNFSSLKAIIAGLQSNPIYRLKKVWACVPKEKCEVYEELARIFSEENNRLNQRELLMREGTAKHAQTAHANDRHLPKAIEKHANNPLAVNHGTIPYLGTFLTDLMMIDTAIPDTVHDGLINFDKKRKEFEVLAQIRLLQGAAAAYQLEPDVQFDQWWDSALVLDDKESWRLSCDIEPYEPANQTANAARENRIKKRAAQLGHKKNDSIASTSSGSSNSQFFLDTDSTNNTTPAQDSNASRVLRKMSTSSTNSSQPSLDASLHSNATTASVNNVHDITANTRDPQISPVEAPDLGNLINASQEHAGEAEDHAHAPTAVMSSCSTHNSLSNTSMTSNTSLSNASTSLSNVMQNSFSNSSGQVSLNATMSSAKSSSSAGGNTALDKSNNVPVNPYITPDFYIIKVSLENNAQESDGVNLYKSVMVTNNERTASVVKAAMEKHGIDEPPDDYTLAQLLPHGEMILPSSANVYYAISTVHDLNFVLRRRRHGDENTVIRRHADKESKTRKKLPL</sequence>
<dbReference type="InterPro" id="IPR000159">
    <property type="entry name" value="RA_dom"/>
</dbReference>
<dbReference type="GO" id="GO:0005085">
    <property type="term" value="F:guanyl-nucleotide exchange factor activity"/>
    <property type="evidence" value="ECO:0007669"/>
    <property type="project" value="UniProtKB-KW"/>
</dbReference>
<protein>
    <submittedName>
        <fullName evidence="8">Uncharacterized protein LOC108664873 isoform X1</fullName>
    </submittedName>
</protein>
<dbReference type="Gene3D" id="1.20.870.10">
    <property type="entry name" value="Son of sevenless (SoS) protein Chain: S domain 1"/>
    <property type="match status" value="1"/>
</dbReference>
<dbReference type="KEGG" id="hazt:108664873"/>
<feature type="compositionally biased region" description="Basic and acidic residues" evidence="3">
    <location>
        <begin position="393"/>
        <end position="412"/>
    </location>
</feature>
<dbReference type="Pfam" id="PF00617">
    <property type="entry name" value="RasGEF"/>
    <property type="match status" value="1"/>
</dbReference>
<name>A0A8B7N1G1_HYAAZ</name>
<gene>
    <name evidence="8" type="primary">LOC108664873</name>
</gene>
<dbReference type="InterPro" id="IPR023578">
    <property type="entry name" value="Ras_GEF_dom_sf"/>
</dbReference>
<evidence type="ECO:0000313" key="8">
    <source>
        <dbReference type="RefSeq" id="XP_018007054.2"/>
    </source>
</evidence>
<feature type="compositionally biased region" description="Low complexity" evidence="3">
    <location>
        <begin position="1213"/>
        <end position="1224"/>
    </location>
</feature>
<feature type="domain" description="N-terminal Ras-GEF" evidence="6">
    <location>
        <begin position="734"/>
        <end position="868"/>
    </location>
</feature>
<dbReference type="SUPFAM" id="SSF48366">
    <property type="entry name" value="Ras GEF"/>
    <property type="match status" value="1"/>
</dbReference>
<evidence type="ECO:0000256" key="3">
    <source>
        <dbReference type="SAM" id="MobiDB-lite"/>
    </source>
</evidence>
<dbReference type="CTD" id="44115"/>
<dbReference type="InterPro" id="IPR000651">
    <property type="entry name" value="Ras-like_Gua-exchang_fac_N"/>
</dbReference>
<dbReference type="CDD" id="cd00153">
    <property type="entry name" value="RA_RalGDS_like"/>
    <property type="match status" value="1"/>
</dbReference>
<evidence type="ECO:0000313" key="7">
    <source>
        <dbReference type="Proteomes" id="UP000694843"/>
    </source>
</evidence>
<dbReference type="Proteomes" id="UP000694843">
    <property type="component" value="Unplaced"/>
</dbReference>
<dbReference type="Pfam" id="PF00788">
    <property type="entry name" value="RA"/>
    <property type="match status" value="1"/>
</dbReference>
<dbReference type="GO" id="GO:0007265">
    <property type="term" value="P:Ras protein signal transduction"/>
    <property type="evidence" value="ECO:0007669"/>
    <property type="project" value="TreeGrafter"/>
</dbReference>
<dbReference type="Gene3D" id="3.10.20.90">
    <property type="entry name" value="Phosphatidylinositol 3-kinase Catalytic Subunit, Chain A, domain 1"/>
    <property type="match status" value="1"/>
</dbReference>
<feature type="region of interest" description="Disordered" evidence="3">
    <location>
        <begin position="1361"/>
        <end position="1392"/>
    </location>
</feature>
<feature type="compositionally biased region" description="Polar residues" evidence="3">
    <location>
        <begin position="413"/>
        <end position="426"/>
    </location>
</feature>
<evidence type="ECO:0000259" key="6">
    <source>
        <dbReference type="PROSITE" id="PS50212"/>
    </source>
</evidence>
<feature type="compositionally biased region" description="Polar residues" evidence="3">
    <location>
        <begin position="1225"/>
        <end position="1245"/>
    </location>
</feature>
<evidence type="ECO:0000259" key="4">
    <source>
        <dbReference type="PROSITE" id="PS50009"/>
    </source>
</evidence>
<dbReference type="SMART" id="SM00147">
    <property type="entry name" value="RasGEF"/>
    <property type="match status" value="1"/>
</dbReference>
<feature type="region of interest" description="Disordered" evidence="3">
    <location>
        <begin position="1204"/>
        <end position="1267"/>
    </location>
</feature>
<dbReference type="Pfam" id="PF00618">
    <property type="entry name" value="RasGEF_N"/>
    <property type="match status" value="1"/>
</dbReference>
<keyword evidence="7" id="KW-1185">Reference proteome</keyword>
<dbReference type="PANTHER" id="PTHR23113:SF312">
    <property type="entry name" value="RAL GUANINE NUCLEOTIDE DISSOCIATION STIMULATOR-LIKE, ISOFORM E"/>
    <property type="match status" value="1"/>
</dbReference>
<dbReference type="InterPro" id="IPR019804">
    <property type="entry name" value="Ras_G-nucl-exch_fac_CS"/>
</dbReference>
<feature type="compositionally biased region" description="Polar residues" evidence="3">
    <location>
        <begin position="1361"/>
        <end position="1372"/>
    </location>
</feature>
<evidence type="ECO:0000259" key="5">
    <source>
        <dbReference type="PROSITE" id="PS50200"/>
    </source>
</evidence>
<dbReference type="PROSITE" id="PS50009">
    <property type="entry name" value="RASGEF_CAT"/>
    <property type="match status" value="1"/>
</dbReference>
<dbReference type="InterPro" id="IPR001895">
    <property type="entry name" value="RASGEF_cat_dom"/>
</dbReference>
<dbReference type="SUPFAM" id="SSF54236">
    <property type="entry name" value="Ubiquitin-like"/>
    <property type="match status" value="1"/>
</dbReference>
<dbReference type="CDD" id="cd00155">
    <property type="entry name" value="RasGEF"/>
    <property type="match status" value="1"/>
</dbReference>
<accession>A0A8B7N1G1</accession>
<dbReference type="OrthoDB" id="26687at2759"/>
<evidence type="ECO:0000256" key="1">
    <source>
        <dbReference type="ARBA" id="ARBA00022658"/>
    </source>
</evidence>